<evidence type="ECO:0000256" key="1">
    <source>
        <dbReference type="ARBA" id="ARBA00004229"/>
    </source>
</evidence>
<dbReference type="InterPro" id="IPR001344">
    <property type="entry name" value="Chloro_AB-bd_pln"/>
</dbReference>
<dbReference type="SUPFAM" id="SSF103511">
    <property type="entry name" value="Chlorophyll a-b binding protein"/>
    <property type="match status" value="1"/>
</dbReference>
<keyword evidence="4" id="KW-0934">Plastid</keyword>
<feature type="binding site" evidence="5">
    <location>
        <position position="241"/>
    </location>
    <ligand>
        <name>chlorophyll a</name>
        <dbReference type="ChEBI" id="CHEBI:58416"/>
        <label>1</label>
    </ligand>
</feature>
<feature type="binding site" evidence="5">
    <location>
        <position position="246"/>
    </location>
    <ligand>
        <name>chlorophyll a</name>
        <dbReference type="ChEBI" id="CHEBI:58416"/>
        <label>1</label>
    </ligand>
</feature>
<feature type="binding site" description="axial binding residue" evidence="5">
    <location>
        <position position="141"/>
    </location>
    <ligand>
        <name>chlorophyll b</name>
        <dbReference type="ChEBI" id="CHEBI:61721"/>
        <label>1</label>
    </ligand>
    <ligandPart>
        <name>Mg</name>
        <dbReference type="ChEBI" id="CHEBI:25107"/>
    </ligandPart>
</feature>
<dbReference type="GO" id="GO:0016020">
    <property type="term" value="C:membrane"/>
    <property type="evidence" value="ECO:0007669"/>
    <property type="project" value="InterPro"/>
</dbReference>
<evidence type="ECO:0000256" key="4">
    <source>
        <dbReference type="ARBA" id="ARBA00022640"/>
    </source>
</evidence>
<dbReference type="GO" id="GO:0009765">
    <property type="term" value="P:photosynthesis, light harvesting"/>
    <property type="evidence" value="ECO:0007669"/>
    <property type="project" value="InterPro"/>
</dbReference>
<feature type="binding site" evidence="5">
    <location>
        <position position="139"/>
    </location>
    <ligand>
        <name>chlorophyll a</name>
        <dbReference type="ChEBI" id="CHEBI:58416"/>
        <label>1</label>
    </ligand>
</feature>
<feature type="binding site" description="axial binding residue" evidence="5">
    <location>
        <position position="195"/>
    </location>
    <ligand>
        <name>chlorophyll b</name>
        <dbReference type="ChEBI" id="CHEBI:61721"/>
        <label>1</label>
    </ligand>
    <ligandPart>
        <name>Mg</name>
        <dbReference type="ChEBI" id="CHEBI:25107"/>
    </ligandPart>
</feature>
<evidence type="ECO:0000313" key="7">
    <source>
        <dbReference type="EMBL" id="CAD8502093.1"/>
    </source>
</evidence>
<protein>
    <submittedName>
        <fullName evidence="7">Uncharacterized protein</fullName>
    </submittedName>
</protein>
<name>A0A7S0F3K9_9EUKA</name>
<keyword evidence="3" id="KW-0602">Photosynthesis</keyword>
<gene>
    <name evidence="7" type="ORF">PANT1444_LOCUS16508</name>
</gene>
<feature type="binding site" evidence="5">
    <location>
        <position position="240"/>
    </location>
    <ligand>
        <name>chlorophyll a</name>
        <dbReference type="ChEBI" id="CHEBI:58416"/>
        <label>1</label>
    </ligand>
</feature>
<keyword evidence="6" id="KW-0732">Signal</keyword>
<comment type="subcellular location">
    <subcellularLocation>
        <location evidence="1">Plastid</location>
        <location evidence="1">Chloroplast</location>
    </subcellularLocation>
</comment>
<dbReference type="PANTHER" id="PTHR21649">
    <property type="entry name" value="CHLOROPHYLL A/B BINDING PROTEIN"/>
    <property type="match status" value="1"/>
</dbReference>
<organism evidence="7">
    <name type="scientific">Phaeocystis antarctica</name>
    <dbReference type="NCBI Taxonomy" id="33657"/>
    <lineage>
        <taxon>Eukaryota</taxon>
        <taxon>Haptista</taxon>
        <taxon>Haptophyta</taxon>
        <taxon>Prymnesiophyceae</taxon>
        <taxon>Phaeocystales</taxon>
        <taxon>Phaeocystaceae</taxon>
        <taxon>Phaeocystis</taxon>
    </lineage>
</organism>
<feature type="binding site" evidence="5">
    <location>
        <position position="136"/>
    </location>
    <ligand>
        <name>chlorophyll a</name>
        <dbReference type="ChEBI" id="CHEBI:58416"/>
        <label>1</label>
    </ligand>
</feature>
<feature type="binding site" evidence="5">
    <location>
        <position position="244"/>
    </location>
    <ligand>
        <name>chlorophyll a</name>
        <dbReference type="ChEBI" id="CHEBI:58416"/>
        <label>1</label>
    </ligand>
</feature>
<dbReference type="Gene3D" id="1.10.3460.10">
    <property type="entry name" value="Chlorophyll a/b binding protein domain"/>
    <property type="match status" value="1"/>
</dbReference>
<dbReference type="AlphaFoldDB" id="A0A7S0F3K9"/>
<feature type="binding site" evidence="5">
    <location>
        <position position="111"/>
    </location>
    <ligand>
        <name>chlorophyll a</name>
        <dbReference type="ChEBI" id="CHEBI:58416"/>
        <label>1</label>
    </ligand>
</feature>
<sequence>MVQQSTRGYIRSSSLSLISFCMALSMFSTQAVAFVPGSAVTVQQSTRVAAASNIVAEEIGDAPAQKMRFSYAPEGMGKEYVNQPRKPLSEYVGASVEFNAFPGAPDEPVAWDPMRFSELYKVSGNNPDVAWLREAELKHGRMSMLAIVGVMVQSAGIHFPGNADISFDNADWATAPQSLPPAAWGQVLLFIGLVEGQKSVGLADLWNGVTTDREPGNYGPAFGSELLSKDPVAADKMRLKELKNGRVAMLAIMGVAFNHVLPGSFPGCIYN</sequence>
<feature type="signal peptide" evidence="6">
    <location>
        <begin position="1"/>
        <end position="33"/>
    </location>
</feature>
<evidence type="ECO:0000256" key="6">
    <source>
        <dbReference type="SAM" id="SignalP"/>
    </source>
</evidence>
<evidence type="ECO:0000256" key="5">
    <source>
        <dbReference type="PIRSR" id="PIRSR601344-1"/>
    </source>
</evidence>
<dbReference type="GO" id="GO:0016168">
    <property type="term" value="F:chlorophyll binding"/>
    <property type="evidence" value="ECO:0007669"/>
    <property type="project" value="UniProtKB-KW"/>
</dbReference>
<proteinExistence type="predicted"/>
<accession>A0A7S0F3K9</accession>
<keyword evidence="2" id="KW-0150">Chloroplast</keyword>
<dbReference type="GO" id="GO:0009507">
    <property type="term" value="C:chloroplast"/>
    <property type="evidence" value="ECO:0007669"/>
    <property type="project" value="UniProtKB-SubCell"/>
</dbReference>
<keyword evidence="5" id="KW-0148">Chlorophyll</keyword>
<dbReference type="EMBL" id="HBEP01029120">
    <property type="protein sequence ID" value="CAD8502093.1"/>
    <property type="molecule type" value="Transcribed_RNA"/>
</dbReference>
<evidence type="ECO:0000256" key="2">
    <source>
        <dbReference type="ARBA" id="ARBA00022528"/>
    </source>
</evidence>
<keyword evidence="5" id="KW-0157">Chromophore</keyword>
<reference evidence="7" key="1">
    <citation type="submission" date="2021-01" db="EMBL/GenBank/DDBJ databases">
        <authorList>
            <person name="Corre E."/>
            <person name="Pelletier E."/>
            <person name="Niang G."/>
            <person name="Scheremetjew M."/>
            <person name="Finn R."/>
            <person name="Kale V."/>
            <person name="Holt S."/>
            <person name="Cochrane G."/>
            <person name="Meng A."/>
            <person name="Brown T."/>
            <person name="Cohen L."/>
        </authorList>
    </citation>
    <scope>NUCLEOTIDE SEQUENCE</scope>
    <source>
        <strain evidence="7">CCMP1374</strain>
    </source>
</reference>
<feature type="binding site" evidence="5">
    <location>
        <position position="117"/>
    </location>
    <ligand>
        <name>chlorophyll a</name>
        <dbReference type="ChEBI" id="CHEBI:58416"/>
        <label>1</label>
    </ligand>
</feature>
<dbReference type="InterPro" id="IPR022796">
    <property type="entry name" value="Chloroa_b-bind"/>
</dbReference>
<feature type="chain" id="PRO_5030826142" evidence="6">
    <location>
        <begin position="34"/>
        <end position="271"/>
    </location>
</feature>
<evidence type="ECO:0000256" key="3">
    <source>
        <dbReference type="ARBA" id="ARBA00022531"/>
    </source>
</evidence>
<dbReference type="Pfam" id="PF00504">
    <property type="entry name" value="Chloroa_b-bind"/>
    <property type="match status" value="1"/>
</dbReference>